<organism evidence="3 4">
    <name type="scientific">Candidatus Woesebacteria bacterium RIFCSPHIGHO2_01_FULL_38_9</name>
    <dbReference type="NCBI Taxonomy" id="1802492"/>
    <lineage>
        <taxon>Bacteria</taxon>
        <taxon>Candidatus Woeseibacteriota</taxon>
    </lineage>
</organism>
<name>A0A1F7Y269_9BACT</name>
<feature type="transmembrane region" description="Helical" evidence="2">
    <location>
        <begin position="48"/>
        <end position="68"/>
    </location>
</feature>
<keyword evidence="2" id="KW-0472">Membrane</keyword>
<feature type="transmembrane region" description="Helical" evidence="2">
    <location>
        <begin position="23"/>
        <end position="41"/>
    </location>
</feature>
<dbReference type="SUPFAM" id="SSF49464">
    <property type="entry name" value="Carboxypeptidase regulatory domain-like"/>
    <property type="match status" value="1"/>
</dbReference>
<dbReference type="Proteomes" id="UP000178419">
    <property type="component" value="Unassembled WGS sequence"/>
</dbReference>
<keyword evidence="2" id="KW-1133">Transmembrane helix</keyword>
<reference evidence="3 4" key="1">
    <citation type="journal article" date="2016" name="Nat. Commun.">
        <title>Thousands of microbial genomes shed light on interconnected biogeochemical processes in an aquifer system.</title>
        <authorList>
            <person name="Anantharaman K."/>
            <person name="Brown C.T."/>
            <person name="Hug L.A."/>
            <person name="Sharon I."/>
            <person name="Castelle C.J."/>
            <person name="Probst A.J."/>
            <person name="Thomas B.C."/>
            <person name="Singh A."/>
            <person name="Wilkins M.J."/>
            <person name="Karaoz U."/>
            <person name="Brodie E.L."/>
            <person name="Williams K.H."/>
            <person name="Hubbard S.S."/>
            <person name="Banfield J.F."/>
        </authorList>
    </citation>
    <scope>NUCLEOTIDE SEQUENCE [LARGE SCALE GENOMIC DNA]</scope>
</reference>
<sequence length="332" mass="36505">MELEHPIPQQISSFQFKLVGDMTLKQFFQVAAGSLLALLLYSSSLPSYVKWPLIIICFLAGVAFAFFPLQNRPLSTWILLFIKSIYSPTIYTWRKSDKKPAYFSAEPILNVAPVTLPSATQELPVPIQPLVTPDEDAVNPPEFTKLEKKEKEILTSISQHFAKDVSPAPVFPESQQSPKKVEVPNIQPLEVANEEKIQDLPPVELFVAPSSLTSSIVNPMAGTKSDNLQSATFSPESAPPTPPTKANIIVGQVVDPDGKIVENAILEIKDTEGRPARALKSNKLGHFMIVTPLADGRYEILTEKEGLIFEPVSIEAKGEIIPPIAIWAKKSS</sequence>
<feature type="region of interest" description="Disordered" evidence="1">
    <location>
        <begin position="219"/>
        <end position="242"/>
    </location>
</feature>
<dbReference type="EMBL" id="MGGE01000035">
    <property type="protein sequence ID" value="OGM20778.1"/>
    <property type="molecule type" value="Genomic_DNA"/>
</dbReference>
<comment type="caution">
    <text evidence="3">The sequence shown here is derived from an EMBL/GenBank/DDBJ whole genome shotgun (WGS) entry which is preliminary data.</text>
</comment>
<keyword evidence="2" id="KW-0812">Transmembrane</keyword>
<gene>
    <name evidence="3" type="ORF">A2714_03820</name>
</gene>
<evidence type="ECO:0000313" key="4">
    <source>
        <dbReference type="Proteomes" id="UP000178419"/>
    </source>
</evidence>
<proteinExistence type="predicted"/>
<dbReference type="InterPro" id="IPR008969">
    <property type="entry name" value="CarboxyPept-like_regulatory"/>
</dbReference>
<protein>
    <submittedName>
        <fullName evidence="3">Uncharacterized protein</fullName>
    </submittedName>
</protein>
<accession>A0A1F7Y269</accession>
<evidence type="ECO:0000256" key="2">
    <source>
        <dbReference type="SAM" id="Phobius"/>
    </source>
</evidence>
<evidence type="ECO:0000256" key="1">
    <source>
        <dbReference type="SAM" id="MobiDB-lite"/>
    </source>
</evidence>
<evidence type="ECO:0000313" key="3">
    <source>
        <dbReference type="EMBL" id="OGM20778.1"/>
    </source>
</evidence>
<feature type="compositionally biased region" description="Polar residues" evidence="1">
    <location>
        <begin position="224"/>
        <end position="235"/>
    </location>
</feature>
<dbReference type="AlphaFoldDB" id="A0A1F7Y269"/>